<feature type="chain" id="PRO_5039896623" evidence="2">
    <location>
        <begin position="17"/>
        <end position="96"/>
    </location>
</feature>
<protein>
    <submittedName>
        <fullName evidence="3">Uncharacterized protein</fullName>
    </submittedName>
</protein>
<dbReference type="AlphaFoldDB" id="A0A9J5Z8I6"/>
<evidence type="ECO:0000256" key="2">
    <source>
        <dbReference type="SAM" id="SignalP"/>
    </source>
</evidence>
<organism evidence="3 4">
    <name type="scientific">Solanum commersonii</name>
    <name type="common">Commerson's wild potato</name>
    <name type="synonym">Commerson's nightshade</name>
    <dbReference type="NCBI Taxonomy" id="4109"/>
    <lineage>
        <taxon>Eukaryota</taxon>
        <taxon>Viridiplantae</taxon>
        <taxon>Streptophyta</taxon>
        <taxon>Embryophyta</taxon>
        <taxon>Tracheophyta</taxon>
        <taxon>Spermatophyta</taxon>
        <taxon>Magnoliopsida</taxon>
        <taxon>eudicotyledons</taxon>
        <taxon>Gunneridae</taxon>
        <taxon>Pentapetalae</taxon>
        <taxon>asterids</taxon>
        <taxon>lamiids</taxon>
        <taxon>Solanales</taxon>
        <taxon>Solanaceae</taxon>
        <taxon>Solanoideae</taxon>
        <taxon>Solaneae</taxon>
        <taxon>Solanum</taxon>
    </lineage>
</organism>
<feature type="compositionally biased region" description="Polar residues" evidence="1">
    <location>
        <begin position="30"/>
        <end position="48"/>
    </location>
</feature>
<evidence type="ECO:0000313" key="3">
    <source>
        <dbReference type="EMBL" id="KAG5608565.1"/>
    </source>
</evidence>
<comment type="caution">
    <text evidence="3">The sequence shown here is derived from an EMBL/GenBank/DDBJ whole genome shotgun (WGS) entry which is preliminary data.</text>
</comment>
<sequence length="96" mass="10678">MTIVAIHLAIFPSVLITFPAHLSNPKPAQFTLTPNSNSPNDTYNSNNDPDPCKSFFSLAKKPRKLANQPRNPVSTRIQQLTYSLPFGVSSYYVKLV</sequence>
<name>A0A9J5Z8I6_SOLCO</name>
<gene>
    <name evidence="3" type="ORF">H5410_019846</name>
</gene>
<evidence type="ECO:0000256" key="1">
    <source>
        <dbReference type="SAM" id="MobiDB-lite"/>
    </source>
</evidence>
<accession>A0A9J5Z8I6</accession>
<dbReference type="Proteomes" id="UP000824120">
    <property type="component" value="Chromosome 4"/>
</dbReference>
<feature type="signal peptide" evidence="2">
    <location>
        <begin position="1"/>
        <end position="16"/>
    </location>
</feature>
<feature type="region of interest" description="Disordered" evidence="1">
    <location>
        <begin position="29"/>
        <end position="48"/>
    </location>
</feature>
<proteinExistence type="predicted"/>
<dbReference type="EMBL" id="JACXVP010000004">
    <property type="protein sequence ID" value="KAG5608565.1"/>
    <property type="molecule type" value="Genomic_DNA"/>
</dbReference>
<reference evidence="3 4" key="1">
    <citation type="submission" date="2020-09" db="EMBL/GenBank/DDBJ databases">
        <title>De no assembly of potato wild relative species, Solanum commersonii.</title>
        <authorList>
            <person name="Cho K."/>
        </authorList>
    </citation>
    <scope>NUCLEOTIDE SEQUENCE [LARGE SCALE GENOMIC DNA]</scope>
    <source>
        <strain evidence="3">LZ3.2</strain>
        <tissue evidence="3">Leaf</tissue>
    </source>
</reference>
<evidence type="ECO:0000313" key="4">
    <source>
        <dbReference type="Proteomes" id="UP000824120"/>
    </source>
</evidence>
<keyword evidence="4" id="KW-1185">Reference proteome</keyword>
<keyword evidence="2" id="KW-0732">Signal</keyword>